<evidence type="ECO:0000256" key="1">
    <source>
        <dbReference type="SAM" id="MobiDB-lite"/>
    </source>
</evidence>
<feature type="region of interest" description="Disordered" evidence="1">
    <location>
        <begin position="18"/>
        <end position="40"/>
    </location>
</feature>
<comment type="caution">
    <text evidence="2">The sequence shown here is derived from an EMBL/GenBank/DDBJ whole genome shotgun (WGS) entry which is preliminary data.</text>
</comment>
<accession>A0A392SM41</accession>
<evidence type="ECO:0000313" key="2">
    <source>
        <dbReference type="EMBL" id="MCI49953.1"/>
    </source>
</evidence>
<feature type="compositionally biased region" description="Basic and acidic residues" evidence="1">
    <location>
        <begin position="21"/>
        <end position="32"/>
    </location>
</feature>
<dbReference type="AlphaFoldDB" id="A0A392SM41"/>
<evidence type="ECO:0000313" key="3">
    <source>
        <dbReference type="Proteomes" id="UP000265520"/>
    </source>
</evidence>
<dbReference type="Proteomes" id="UP000265520">
    <property type="component" value="Unassembled WGS sequence"/>
</dbReference>
<protein>
    <submittedName>
        <fullName evidence="2">Uncharacterized protein</fullName>
    </submittedName>
</protein>
<proteinExistence type="predicted"/>
<dbReference type="EMBL" id="LXQA010409219">
    <property type="protein sequence ID" value="MCI49953.1"/>
    <property type="molecule type" value="Genomic_DNA"/>
</dbReference>
<reference evidence="2 3" key="1">
    <citation type="journal article" date="2018" name="Front. Plant Sci.">
        <title>Red Clover (Trifolium pratense) and Zigzag Clover (T. medium) - A Picture of Genomic Similarities and Differences.</title>
        <authorList>
            <person name="Dluhosova J."/>
            <person name="Istvanek J."/>
            <person name="Nedelnik J."/>
            <person name="Repkova J."/>
        </authorList>
    </citation>
    <scope>NUCLEOTIDE SEQUENCE [LARGE SCALE GENOMIC DNA]</scope>
    <source>
        <strain evidence="3">cv. 10/8</strain>
        <tissue evidence="2">Leaf</tissue>
    </source>
</reference>
<sequence>MTNSSVFKSCKLCAAPPDLRNAPHEGARRAEVRSNPVFNP</sequence>
<keyword evidence="3" id="KW-1185">Reference proteome</keyword>
<name>A0A392SM41_9FABA</name>
<organism evidence="2 3">
    <name type="scientific">Trifolium medium</name>
    <dbReference type="NCBI Taxonomy" id="97028"/>
    <lineage>
        <taxon>Eukaryota</taxon>
        <taxon>Viridiplantae</taxon>
        <taxon>Streptophyta</taxon>
        <taxon>Embryophyta</taxon>
        <taxon>Tracheophyta</taxon>
        <taxon>Spermatophyta</taxon>
        <taxon>Magnoliopsida</taxon>
        <taxon>eudicotyledons</taxon>
        <taxon>Gunneridae</taxon>
        <taxon>Pentapetalae</taxon>
        <taxon>rosids</taxon>
        <taxon>fabids</taxon>
        <taxon>Fabales</taxon>
        <taxon>Fabaceae</taxon>
        <taxon>Papilionoideae</taxon>
        <taxon>50 kb inversion clade</taxon>
        <taxon>NPAAA clade</taxon>
        <taxon>Hologalegina</taxon>
        <taxon>IRL clade</taxon>
        <taxon>Trifolieae</taxon>
        <taxon>Trifolium</taxon>
    </lineage>
</organism>